<gene>
    <name evidence="1" type="ORF">K0O64_11955</name>
</gene>
<protein>
    <recommendedName>
        <fullName evidence="3">CdiI immunity protein domain-containing protein</fullName>
    </recommendedName>
</protein>
<accession>A0ABX8VSG9</accession>
<proteinExistence type="predicted"/>
<keyword evidence="2" id="KW-1185">Reference proteome</keyword>
<dbReference type="EMBL" id="CP080333">
    <property type="protein sequence ID" value="QYL19133.1"/>
    <property type="molecule type" value="Genomic_DNA"/>
</dbReference>
<evidence type="ECO:0008006" key="3">
    <source>
        <dbReference type="Google" id="ProtNLM"/>
    </source>
</evidence>
<dbReference type="Proteomes" id="UP000825367">
    <property type="component" value="Chromosome"/>
</dbReference>
<evidence type="ECO:0000313" key="2">
    <source>
        <dbReference type="Proteomes" id="UP000825367"/>
    </source>
</evidence>
<evidence type="ECO:0000313" key="1">
    <source>
        <dbReference type="EMBL" id="QYL19133.1"/>
    </source>
</evidence>
<reference evidence="1 2" key="1">
    <citation type="submission" date="2021-07" db="EMBL/GenBank/DDBJ databases">
        <title>Whole genome sequencing of non-tuberculosis mycobacteria type-strains.</title>
        <authorList>
            <person name="Igarashi Y."/>
            <person name="Osugi A."/>
            <person name="Mitarai S."/>
        </authorList>
    </citation>
    <scope>NUCLEOTIDE SEQUENCE [LARGE SCALE GENOMIC DNA]</scope>
    <source>
        <strain evidence="1 2">JCM 16370</strain>
    </source>
</reference>
<organism evidence="1 2">
    <name type="scientific">Mycolicibacterium pallens</name>
    <dbReference type="NCBI Taxonomy" id="370524"/>
    <lineage>
        <taxon>Bacteria</taxon>
        <taxon>Bacillati</taxon>
        <taxon>Actinomycetota</taxon>
        <taxon>Actinomycetes</taxon>
        <taxon>Mycobacteriales</taxon>
        <taxon>Mycobacteriaceae</taxon>
        <taxon>Mycolicibacterium</taxon>
    </lineage>
</organism>
<sequence length="84" mass="9553">MTSTFHRTMNHEELEIVAWGFLRSEFTSEIYCDWPIDRRVDAYLLHYGPAQLLNDGSAYNALLDRIMANIGPALRKGVLPSPEG</sequence>
<name>A0ABX8VSG9_9MYCO</name>